<protein>
    <submittedName>
        <fullName evidence="2">Uncharacterized protein</fullName>
    </submittedName>
</protein>
<proteinExistence type="predicted"/>
<sequence>MSFHIVVEGITDIMYIILEYLTLLIIDFYSQIEFLIGKVSNMRTRSDSLILYSKATPTNTYSRSEITIDNMTVPRILDRYENCYDEQPYDLILGSSVVNNEVLYRVISPYKNVDIDILLNPRANCKQLFLNVDIILNNDDNDVYTVSLKKMNFNLPGNIILDTTFIRMILFEQFDVILPDNSEYIVKVLDNKCATYTFGCGEGILIKEEGFDKYTIEQYDSQ</sequence>
<keyword evidence="1" id="KW-0472">Membrane</keyword>
<keyword evidence="1" id="KW-0812">Transmembrane</keyword>
<evidence type="ECO:0000256" key="1">
    <source>
        <dbReference type="SAM" id="Phobius"/>
    </source>
</evidence>
<dbReference type="EMBL" id="MN740361">
    <property type="protein sequence ID" value="QHU02663.1"/>
    <property type="molecule type" value="Genomic_DNA"/>
</dbReference>
<evidence type="ECO:0000313" key="2">
    <source>
        <dbReference type="EMBL" id="QHU02663.1"/>
    </source>
</evidence>
<dbReference type="AlphaFoldDB" id="A0A6C0JBH2"/>
<accession>A0A6C0JBH2</accession>
<keyword evidence="1" id="KW-1133">Transmembrane helix</keyword>
<organism evidence="2">
    <name type="scientific">viral metagenome</name>
    <dbReference type="NCBI Taxonomy" id="1070528"/>
    <lineage>
        <taxon>unclassified sequences</taxon>
        <taxon>metagenomes</taxon>
        <taxon>organismal metagenomes</taxon>
    </lineage>
</organism>
<feature type="transmembrane region" description="Helical" evidence="1">
    <location>
        <begin position="13"/>
        <end position="36"/>
    </location>
</feature>
<name>A0A6C0JBH2_9ZZZZ</name>
<reference evidence="2" key="1">
    <citation type="journal article" date="2020" name="Nature">
        <title>Giant virus diversity and host interactions through global metagenomics.</title>
        <authorList>
            <person name="Schulz F."/>
            <person name="Roux S."/>
            <person name="Paez-Espino D."/>
            <person name="Jungbluth S."/>
            <person name="Walsh D.A."/>
            <person name="Denef V.J."/>
            <person name="McMahon K.D."/>
            <person name="Konstantinidis K.T."/>
            <person name="Eloe-Fadrosh E.A."/>
            <person name="Kyrpides N.C."/>
            <person name="Woyke T."/>
        </authorList>
    </citation>
    <scope>NUCLEOTIDE SEQUENCE</scope>
    <source>
        <strain evidence="2">GVMAG-M-3300025880-76</strain>
    </source>
</reference>